<dbReference type="Gene3D" id="3.40.50.2300">
    <property type="match status" value="1"/>
</dbReference>
<organism evidence="13 14">
    <name type="scientific">Derxia gummosa DSM 723</name>
    <dbReference type="NCBI Taxonomy" id="1121388"/>
    <lineage>
        <taxon>Bacteria</taxon>
        <taxon>Pseudomonadati</taxon>
        <taxon>Pseudomonadota</taxon>
        <taxon>Betaproteobacteria</taxon>
        <taxon>Burkholderiales</taxon>
        <taxon>Alcaligenaceae</taxon>
        <taxon>Derxia</taxon>
    </lineage>
</organism>
<dbReference type="SMART" id="SM00862">
    <property type="entry name" value="Trans_reg_C"/>
    <property type="match status" value="1"/>
</dbReference>
<evidence type="ECO:0000256" key="4">
    <source>
        <dbReference type="ARBA" id="ARBA00023012"/>
    </source>
</evidence>
<reference evidence="14" key="2">
    <citation type="submission" date="2025-08" db="UniProtKB">
        <authorList>
            <consortium name="RefSeq"/>
        </authorList>
    </citation>
    <scope>IDENTIFICATION</scope>
</reference>
<dbReference type="PANTHER" id="PTHR48111:SF4">
    <property type="entry name" value="DNA-BINDING DUAL TRANSCRIPTIONAL REGULATOR OMPR"/>
    <property type="match status" value="1"/>
</dbReference>
<dbReference type="Pfam" id="PF00072">
    <property type="entry name" value="Response_reg"/>
    <property type="match status" value="1"/>
</dbReference>
<dbReference type="Pfam" id="PF00486">
    <property type="entry name" value="Trans_reg_C"/>
    <property type="match status" value="1"/>
</dbReference>
<keyword evidence="4" id="KW-0902">Two-component regulatory system</keyword>
<evidence type="ECO:0000256" key="7">
    <source>
        <dbReference type="ARBA" id="ARBA00023163"/>
    </source>
</evidence>
<feature type="modified residue" description="4-aspartylphosphate" evidence="8">
    <location>
        <position position="52"/>
    </location>
</feature>
<dbReference type="InterPro" id="IPR001789">
    <property type="entry name" value="Sig_transdc_resp-reg_receiver"/>
</dbReference>
<evidence type="ECO:0000256" key="1">
    <source>
        <dbReference type="ARBA" id="ARBA00004496"/>
    </source>
</evidence>
<dbReference type="CDD" id="cd00383">
    <property type="entry name" value="trans_reg_C"/>
    <property type="match status" value="1"/>
</dbReference>
<evidence type="ECO:0000256" key="10">
    <source>
        <dbReference type="SAM" id="MobiDB-lite"/>
    </source>
</evidence>
<feature type="domain" description="OmpR/PhoB-type" evidence="12">
    <location>
        <begin position="169"/>
        <end position="269"/>
    </location>
</feature>
<dbReference type="Gene3D" id="1.10.10.10">
    <property type="entry name" value="Winged helix-like DNA-binding domain superfamily/Winged helix DNA-binding domain"/>
    <property type="match status" value="1"/>
</dbReference>
<name>A0A8B6X393_9BURK</name>
<dbReference type="InterPro" id="IPR001867">
    <property type="entry name" value="OmpR/PhoB-type_DNA-bd"/>
</dbReference>
<keyword evidence="2" id="KW-0963">Cytoplasm</keyword>
<dbReference type="Proteomes" id="UP000675920">
    <property type="component" value="Unplaced"/>
</dbReference>
<evidence type="ECO:0000259" key="11">
    <source>
        <dbReference type="PROSITE" id="PS50110"/>
    </source>
</evidence>
<dbReference type="SUPFAM" id="SSF46894">
    <property type="entry name" value="C-terminal effector domain of the bipartite response regulators"/>
    <property type="match status" value="1"/>
</dbReference>
<dbReference type="InterPro" id="IPR036388">
    <property type="entry name" value="WH-like_DNA-bd_sf"/>
</dbReference>
<dbReference type="GO" id="GO:0032993">
    <property type="term" value="C:protein-DNA complex"/>
    <property type="evidence" value="ECO:0007669"/>
    <property type="project" value="TreeGrafter"/>
</dbReference>
<keyword evidence="3 8" id="KW-0597">Phosphoprotein</keyword>
<protein>
    <submittedName>
        <fullName evidence="14">Response regulator</fullName>
    </submittedName>
</protein>
<dbReference type="InterPro" id="IPR011006">
    <property type="entry name" value="CheY-like_superfamily"/>
</dbReference>
<evidence type="ECO:0000256" key="9">
    <source>
        <dbReference type="PROSITE-ProRule" id="PRU01091"/>
    </source>
</evidence>
<dbReference type="InterPro" id="IPR039420">
    <property type="entry name" value="WalR-like"/>
</dbReference>
<feature type="region of interest" description="Disordered" evidence="10">
    <location>
        <begin position="122"/>
        <end position="169"/>
    </location>
</feature>
<feature type="domain" description="Response regulatory" evidence="11">
    <location>
        <begin position="3"/>
        <end position="117"/>
    </location>
</feature>
<dbReference type="PANTHER" id="PTHR48111">
    <property type="entry name" value="REGULATOR OF RPOS"/>
    <property type="match status" value="1"/>
</dbReference>
<dbReference type="GO" id="GO:0006355">
    <property type="term" value="P:regulation of DNA-templated transcription"/>
    <property type="evidence" value="ECO:0007669"/>
    <property type="project" value="InterPro"/>
</dbReference>
<comment type="subcellular location">
    <subcellularLocation>
        <location evidence="1">Cytoplasm</location>
    </subcellularLocation>
</comment>
<keyword evidence="7" id="KW-0804">Transcription</keyword>
<dbReference type="InterPro" id="IPR016032">
    <property type="entry name" value="Sig_transdc_resp-reg_C-effctor"/>
</dbReference>
<dbReference type="GO" id="GO:0005829">
    <property type="term" value="C:cytosol"/>
    <property type="evidence" value="ECO:0007669"/>
    <property type="project" value="TreeGrafter"/>
</dbReference>
<proteinExistence type="predicted"/>
<dbReference type="FunFam" id="1.10.10.10:FF:000099">
    <property type="entry name" value="Two-component system response regulator TorR"/>
    <property type="match status" value="1"/>
</dbReference>
<dbReference type="AlphaFoldDB" id="A0A8B6X393"/>
<sequence>MASILIVDDERQICELLDDYLGRYGHSIRTAFDAAGARAQIGAALPDLVILDIHMPGEDGLSLARWLREAHPAVGIVLLTTAASVVDRIVGMELGADDYIPKPFDPRELLARLKSLLRRLKPPVPDGGTATPPGAAAGAGGAVTGAGASSRPPTGATGARPSPDGQPASRRVRFGRCLLDLNAARLYSAEGDELPLSPAEFDLLRLFAENPRRALNRDQIMEGAHQRGWEVFDRSIDLRVMRLRRKIETNPEKPEVIKTVRGIGYMFVPDPKAGA</sequence>
<evidence type="ECO:0000256" key="5">
    <source>
        <dbReference type="ARBA" id="ARBA00023015"/>
    </source>
</evidence>
<evidence type="ECO:0000259" key="12">
    <source>
        <dbReference type="PROSITE" id="PS51755"/>
    </source>
</evidence>
<dbReference type="PROSITE" id="PS50110">
    <property type="entry name" value="RESPONSE_REGULATORY"/>
    <property type="match status" value="1"/>
</dbReference>
<dbReference type="RefSeq" id="WP_028311146.1">
    <property type="nucleotide sequence ID" value="NZ_AXWS01000008.1"/>
</dbReference>
<dbReference type="GO" id="GO:0000156">
    <property type="term" value="F:phosphorelay response regulator activity"/>
    <property type="evidence" value="ECO:0007669"/>
    <property type="project" value="TreeGrafter"/>
</dbReference>
<dbReference type="GO" id="GO:0000976">
    <property type="term" value="F:transcription cis-regulatory region binding"/>
    <property type="evidence" value="ECO:0007669"/>
    <property type="project" value="TreeGrafter"/>
</dbReference>
<keyword evidence="13" id="KW-1185">Reference proteome</keyword>
<dbReference type="PROSITE" id="PS51755">
    <property type="entry name" value="OMPR_PHOB"/>
    <property type="match status" value="1"/>
</dbReference>
<dbReference type="OrthoDB" id="165980at2"/>
<dbReference type="SMART" id="SM00448">
    <property type="entry name" value="REC"/>
    <property type="match status" value="1"/>
</dbReference>
<evidence type="ECO:0000256" key="8">
    <source>
        <dbReference type="PROSITE-ProRule" id="PRU00169"/>
    </source>
</evidence>
<evidence type="ECO:0000313" key="14">
    <source>
        <dbReference type="RefSeq" id="WP_028311146.1"/>
    </source>
</evidence>
<feature type="compositionally biased region" description="Low complexity" evidence="10">
    <location>
        <begin position="126"/>
        <end position="136"/>
    </location>
</feature>
<feature type="DNA-binding region" description="OmpR/PhoB-type" evidence="9">
    <location>
        <begin position="169"/>
        <end position="269"/>
    </location>
</feature>
<reference evidence="14" key="1">
    <citation type="journal article" date="1995" name="J. Mol. Evol.">
        <title>Response regulators of bacterial signal transduction systems: selective domain shuffling during evolution.</title>
        <authorList>
            <person name="Pao G.M."/>
            <person name="Saier M.H. Jr."/>
        </authorList>
    </citation>
    <scope>NUCLEOTIDE SEQUENCE</scope>
</reference>
<evidence type="ECO:0000256" key="2">
    <source>
        <dbReference type="ARBA" id="ARBA00022490"/>
    </source>
</evidence>
<evidence type="ECO:0000256" key="6">
    <source>
        <dbReference type="ARBA" id="ARBA00023125"/>
    </source>
</evidence>
<evidence type="ECO:0000256" key="3">
    <source>
        <dbReference type="ARBA" id="ARBA00022553"/>
    </source>
</evidence>
<keyword evidence="5" id="KW-0805">Transcription regulation</keyword>
<accession>A0A8B6X393</accession>
<keyword evidence="6 9" id="KW-0238">DNA-binding</keyword>
<dbReference type="SUPFAM" id="SSF52172">
    <property type="entry name" value="CheY-like"/>
    <property type="match status" value="1"/>
</dbReference>
<evidence type="ECO:0000313" key="13">
    <source>
        <dbReference type="Proteomes" id="UP000675920"/>
    </source>
</evidence>